<dbReference type="EMBL" id="JAJSOW010000100">
    <property type="protein sequence ID" value="KAI9187123.1"/>
    <property type="molecule type" value="Genomic_DNA"/>
</dbReference>
<evidence type="ECO:0000313" key="4">
    <source>
        <dbReference type="EMBL" id="KAI9187123.1"/>
    </source>
</evidence>
<dbReference type="GO" id="GO:0008270">
    <property type="term" value="F:zinc ion binding"/>
    <property type="evidence" value="ECO:0007669"/>
    <property type="project" value="UniProtKB-KW"/>
</dbReference>
<keyword evidence="5" id="KW-1185">Reference proteome</keyword>
<evidence type="ECO:0000259" key="3">
    <source>
        <dbReference type="PROSITE" id="PS50158"/>
    </source>
</evidence>
<evidence type="ECO:0000313" key="5">
    <source>
        <dbReference type="Proteomes" id="UP001064489"/>
    </source>
</evidence>
<dbReference type="Pfam" id="PF14223">
    <property type="entry name" value="Retrotran_gag_2"/>
    <property type="match status" value="1"/>
</dbReference>
<dbReference type="InterPro" id="IPR036875">
    <property type="entry name" value="Znf_CCHC_sf"/>
</dbReference>
<dbReference type="PANTHER" id="PTHR35317:SF27">
    <property type="entry name" value="RETROVIRUS-RELATED POL POLYPROTEIN FROM TRANSPOSON TNT 1-94"/>
    <property type="match status" value="1"/>
</dbReference>
<dbReference type="SUPFAM" id="SSF57756">
    <property type="entry name" value="Retrovirus zinc finger-like domains"/>
    <property type="match status" value="1"/>
</dbReference>
<protein>
    <recommendedName>
        <fullName evidence="3">CCHC-type domain-containing protein</fullName>
    </recommendedName>
</protein>
<evidence type="ECO:0000256" key="2">
    <source>
        <dbReference type="SAM" id="MobiDB-lite"/>
    </source>
</evidence>
<accession>A0AAD5J7S1</accession>
<feature type="domain" description="CCHC-type" evidence="3">
    <location>
        <begin position="218"/>
        <end position="231"/>
    </location>
</feature>
<gene>
    <name evidence="4" type="ORF">LWI28_024667</name>
</gene>
<reference evidence="4" key="1">
    <citation type="journal article" date="2022" name="Plant J.">
        <title>Strategies of tolerance reflected in two North American maple genomes.</title>
        <authorList>
            <person name="McEvoy S.L."/>
            <person name="Sezen U.U."/>
            <person name="Trouern-Trend A."/>
            <person name="McMahon S.M."/>
            <person name="Schaberg P.G."/>
            <person name="Yang J."/>
            <person name="Wegrzyn J.L."/>
            <person name="Swenson N.G."/>
        </authorList>
    </citation>
    <scope>NUCLEOTIDE SEQUENCE</scope>
    <source>
        <strain evidence="4">91603</strain>
    </source>
</reference>
<dbReference type="PROSITE" id="PS50158">
    <property type="entry name" value="ZF_CCHC"/>
    <property type="match status" value="1"/>
</dbReference>
<evidence type="ECO:0000256" key="1">
    <source>
        <dbReference type="PROSITE-ProRule" id="PRU00047"/>
    </source>
</evidence>
<dbReference type="PANTHER" id="PTHR35317">
    <property type="entry name" value="OS04G0629600 PROTEIN"/>
    <property type="match status" value="1"/>
</dbReference>
<reference evidence="4" key="2">
    <citation type="submission" date="2023-02" db="EMBL/GenBank/DDBJ databases">
        <authorList>
            <person name="Swenson N.G."/>
            <person name="Wegrzyn J.L."/>
            <person name="Mcevoy S.L."/>
        </authorList>
    </citation>
    <scope>NUCLEOTIDE SEQUENCE</scope>
    <source>
        <strain evidence="4">91603</strain>
        <tissue evidence="4">Leaf</tissue>
    </source>
</reference>
<comment type="caution">
    <text evidence="4">The sequence shown here is derived from an EMBL/GenBank/DDBJ whole genome shotgun (WGS) entry which is preliminary data.</text>
</comment>
<keyword evidence="1" id="KW-0862">Zinc</keyword>
<feature type="region of interest" description="Disordered" evidence="2">
    <location>
        <begin position="150"/>
        <end position="177"/>
    </location>
</feature>
<keyword evidence="1" id="KW-0863">Zinc-finger</keyword>
<name>A0AAD5J7S1_ACENE</name>
<sequence length="344" mass="40230">MASENFVQPSIPRFDGHYGYWSMLMENFLRSKEYWQAIDRSILETILCKESSKEIWESMKKKYQGSSRVKRAQLQALRKDFETLQMKGSESVTNYYARTMGIVNKSKDIDTFSLDELQSSLLVHEQKMNRSTTSDEQALKAFTFAESSNTRGWGRGRGRGRGRGMGGQGNRDKGRQYQNFNNDQSKFQGRGRGCDHQFDTHGRGRGCDHQFDKSKVECFRCHKFGHYSSECYVELPHDKEKWEKSNFVEKTEVETLLMTYHVKKEPESDVWYVDIGCSNHMYVEERIEPWLQSSNADHMTDHLLQSSHENLTADDLIDDQPRSRKRPAWLIDYVSGDYLFDDDF</sequence>
<proteinExistence type="predicted"/>
<dbReference type="Proteomes" id="UP001064489">
    <property type="component" value="Chromosome 3"/>
</dbReference>
<dbReference type="AlphaFoldDB" id="A0AAD5J7S1"/>
<dbReference type="GO" id="GO:0003676">
    <property type="term" value="F:nucleic acid binding"/>
    <property type="evidence" value="ECO:0007669"/>
    <property type="project" value="InterPro"/>
</dbReference>
<organism evidence="4 5">
    <name type="scientific">Acer negundo</name>
    <name type="common">Box elder</name>
    <dbReference type="NCBI Taxonomy" id="4023"/>
    <lineage>
        <taxon>Eukaryota</taxon>
        <taxon>Viridiplantae</taxon>
        <taxon>Streptophyta</taxon>
        <taxon>Embryophyta</taxon>
        <taxon>Tracheophyta</taxon>
        <taxon>Spermatophyta</taxon>
        <taxon>Magnoliopsida</taxon>
        <taxon>eudicotyledons</taxon>
        <taxon>Gunneridae</taxon>
        <taxon>Pentapetalae</taxon>
        <taxon>rosids</taxon>
        <taxon>malvids</taxon>
        <taxon>Sapindales</taxon>
        <taxon>Sapindaceae</taxon>
        <taxon>Hippocastanoideae</taxon>
        <taxon>Acereae</taxon>
        <taxon>Acer</taxon>
    </lineage>
</organism>
<keyword evidence="1" id="KW-0479">Metal-binding</keyword>
<dbReference type="InterPro" id="IPR001878">
    <property type="entry name" value="Znf_CCHC"/>
</dbReference>